<feature type="transmembrane region" description="Helical" evidence="1">
    <location>
        <begin position="355"/>
        <end position="379"/>
    </location>
</feature>
<reference evidence="2 3" key="1">
    <citation type="journal article" date="2014" name="PLoS Genet.">
        <title>Phylogenetically driven sequencing of extremely halophilic archaea reveals strategies for static and dynamic osmo-response.</title>
        <authorList>
            <person name="Becker E.A."/>
            <person name="Seitzer P.M."/>
            <person name="Tritt A."/>
            <person name="Larsen D."/>
            <person name="Krusor M."/>
            <person name="Yao A.I."/>
            <person name="Wu D."/>
            <person name="Madern D."/>
            <person name="Eisen J.A."/>
            <person name="Darling A.E."/>
            <person name="Facciotti M.T."/>
        </authorList>
    </citation>
    <scope>NUCLEOTIDE SEQUENCE [LARGE SCALE GENOMIC DNA]</scope>
    <source>
        <strain evidence="2 3">DSM 10524</strain>
    </source>
</reference>
<feature type="transmembrane region" description="Helical" evidence="1">
    <location>
        <begin position="85"/>
        <end position="107"/>
    </location>
</feature>
<comment type="caution">
    <text evidence="2">The sequence shown here is derived from an EMBL/GenBank/DDBJ whole genome shotgun (WGS) entry which is preliminary data.</text>
</comment>
<dbReference type="AlphaFoldDB" id="L9X296"/>
<name>L9X296_9EURY</name>
<dbReference type="eggNOG" id="arCOG03185">
    <property type="taxonomic scope" value="Archaea"/>
</dbReference>
<keyword evidence="3" id="KW-1185">Reference proteome</keyword>
<keyword evidence="1" id="KW-0812">Transmembrane</keyword>
<evidence type="ECO:0000313" key="3">
    <source>
        <dbReference type="Proteomes" id="UP000011688"/>
    </source>
</evidence>
<evidence type="ECO:0000256" key="1">
    <source>
        <dbReference type="SAM" id="Phobius"/>
    </source>
</evidence>
<feature type="transmembrane region" description="Helical" evidence="1">
    <location>
        <begin position="391"/>
        <end position="411"/>
    </location>
</feature>
<feature type="transmembrane region" description="Helical" evidence="1">
    <location>
        <begin position="58"/>
        <end position="78"/>
    </location>
</feature>
<accession>L9X296</accession>
<feature type="transmembrane region" description="Helical" evidence="1">
    <location>
        <begin position="182"/>
        <end position="199"/>
    </location>
</feature>
<dbReference type="EMBL" id="AOIB01000036">
    <property type="protein sequence ID" value="ELY54713.1"/>
    <property type="molecule type" value="Genomic_DNA"/>
</dbReference>
<feature type="transmembrane region" description="Helical" evidence="1">
    <location>
        <begin position="20"/>
        <end position="38"/>
    </location>
</feature>
<feature type="transmembrane region" description="Helical" evidence="1">
    <location>
        <begin position="211"/>
        <end position="228"/>
    </location>
</feature>
<feature type="transmembrane region" description="Helical" evidence="1">
    <location>
        <begin position="423"/>
        <end position="443"/>
    </location>
</feature>
<protein>
    <submittedName>
        <fullName evidence="2">Uncharacterized protein</fullName>
    </submittedName>
</protein>
<proteinExistence type="predicted"/>
<sequence length="612" mass="65737">MYRDTIEETADSQPMNRSALDWLFAAGFLALAAGIALARNDPATTYESSVYTGTPTAVWIAFALALAIAVSASLVCYGRQQAIGIGLGATTVTAIVSLPVIRGYYFYGMGDALSHLGWTRDIVEGEMGAHELFYPAVHSLGSIFYFLGGIPIERGLLFALVVTFVPFLIFVPLTVRDLSGNALAVGVAAIVSWMVLPINNVATHMGVHTNSNALFVVPVVVFAVVAYLRRRATIERFPLGLSPFSVLVYVSAITLLLVHPQQMVNAVVFVAAVSGVQYLVHRRYADHPMLEQPTLHTQTLVLGTIFGAWAVTNQRFRDAVEGFVTGIFAADVGGSAEIDQQGTSLTEIGGSLAELFVTMFFDAALIGLAVGLFLLLAVIGRTRLDAEGRSLVTYFTVALVPLGGMFLLYFLGTPNMAFRQMGFIYVVLTILAGVAIAHGIGGLSRFVSRPGASAVAAVVLGSCLVLGLMTVYASPIIYSPGQHVPEATFNGYETGMDRGADDTPYAGIGYDPYRLDHGINGLEGEESLTAGTAASGELDPETFNEGNYSGAYNDADHYLVISSFDETREFDVYQGLRYEETAYRGLEYDPYADRVISNDDFRMYAIAGGDDE</sequence>
<feature type="transmembrane region" description="Helical" evidence="1">
    <location>
        <begin position="455"/>
        <end position="478"/>
    </location>
</feature>
<dbReference type="PATRIC" id="fig|1227497.3.peg.3875"/>
<dbReference type="Proteomes" id="UP000011688">
    <property type="component" value="Unassembled WGS sequence"/>
</dbReference>
<gene>
    <name evidence="2" type="ORF">C491_18974</name>
</gene>
<feature type="transmembrane region" description="Helical" evidence="1">
    <location>
        <begin position="155"/>
        <end position="175"/>
    </location>
</feature>
<keyword evidence="1" id="KW-0472">Membrane</keyword>
<keyword evidence="1" id="KW-1133">Transmembrane helix</keyword>
<evidence type="ECO:0000313" key="2">
    <source>
        <dbReference type="EMBL" id="ELY54713.1"/>
    </source>
</evidence>
<organism evidence="2 3">
    <name type="scientific">Natronococcus amylolyticus DSM 10524</name>
    <dbReference type="NCBI Taxonomy" id="1227497"/>
    <lineage>
        <taxon>Archaea</taxon>
        <taxon>Methanobacteriati</taxon>
        <taxon>Methanobacteriota</taxon>
        <taxon>Stenosarchaea group</taxon>
        <taxon>Halobacteria</taxon>
        <taxon>Halobacteriales</taxon>
        <taxon>Natrialbaceae</taxon>
        <taxon>Natronococcus</taxon>
    </lineage>
</organism>
<feature type="transmembrane region" description="Helical" evidence="1">
    <location>
        <begin position="240"/>
        <end position="258"/>
    </location>
</feature>